<evidence type="ECO:0000313" key="4">
    <source>
        <dbReference type="Proteomes" id="UP000437562"/>
    </source>
</evidence>
<dbReference type="InterPro" id="IPR054738">
    <property type="entry name" value="Siphovirus-type_tail_C"/>
</dbReference>
<protein>
    <recommendedName>
        <fullName evidence="5">Phage tail protein</fullName>
    </recommendedName>
</protein>
<dbReference type="EMBL" id="CABWMC010000031">
    <property type="protein sequence ID" value="VXC69936.1"/>
    <property type="molecule type" value="Genomic_DNA"/>
</dbReference>
<feature type="domain" description="Siphovirus-type tail component C-terminal" evidence="2">
    <location>
        <begin position="421"/>
        <end position="501"/>
    </location>
</feature>
<name>A0A654AQX2_BACMY</name>
<dbReference type="RefSeq" id="WP_159146643.1">
    <property type="nucleotide sequence ID" value="NZ_LR733376.1"/>
</dbReference>
<accession>A0A654AQX2</accession>
<dbReference type="Pfam" id="PF05709">
    <property type="entry name" value="Sipho_tail"/>
    <property type="match status" value="1"/>
</dbReference>
<gene>
    <name evidence="3" type="ORF">BACI71_60032</name>
</gene>
<evidence type="ECO:0000313" key="3">
    <source>
        <dbReference type="EMBL" id="VXC69936.1"/>
    </source>
</evidence>
<dbReference type="InterPro" id="IPR008841">
    <property type="entry name" value="Siphovirus-type_tail_N"/>
</dbReference>
<dbReference type="Gene3D" id="2.60.120.860">
    <property type="match status" value="1"/>
</dbReference>
<evidence type="ECO:0008006" key="5">
    <source>
        <dbReference type="Google" id="ProtNLM"/>
    </source>
</evidence>
<dbReference type="Gene3D" id="2.40.30.200">
    <property type="match status" value="1"/>
</dbReference>
<evidence type="ECO:0000259" key="2">
    <source>
        <dbReference type="Pfam" id="PF22768"/>
    </source>
</evidence>
<reference evidence="3 4" key="1">
    <citation type="submission" date="2019-10" db="EMBL/GenBank/DDBJ databases">
        <authorList>
            <person name="Karimi E."/>
        </authorList>
    </citation>
    <scope>NUCLEOTIDE SEQUENCE [LARGE SCALE GENOMIC DNA]</scope>
    <source>
        <strain evidence="3">Bacillus sp. 71</strain>
    </source>
</reference>
<proteinExistence type="predicted"/>
<organism evidence="3 4">
    <name type="scientific">Bacillus mycoides</name>
    <dbReference type="NCBI Taxonomy" id="1405"/>
    <lineage>
        <taxon>Bacteria</taxon>
        <taxon>Bacillati</taxon>
        <taxon>Bacillota</taxon>
        <taxon>Bacilli</taxon>
        <taxon>Bacillales</taxon>
        <taxon>Bacillaceae</taxon>
        <taxon>Bacillus</taxon>
        <taxon>Bacillus cereus group</taxon>
    </lineage>
</organism>
<evidence type="ECO:0000259" key="1">
    <source>
        <dbReference type="Pfam" id="PF05709"/>
    </source>
</evidence>
<dbReference type="Pfam" id="PF22768">
    <property type="entry name" value="SPP1_Dit"/>
    <property type="match status" value="1"/>
</dbReference>
<dbReference type="Proteomes" id="UP000437562">
    <property type="component" value="Unassembled WGS sequence"/>
</dbReference>
<sequence>MLIFNGIDLEKKFNQQDRNGYLVIGIPRGRGVINDEVSRLSTPHRSGSYHLRNRTPERVIEIDFTLKGVSSLDLRQRINELNAILDTENPVSMAFTDEPDMTYFGIKESVEESLETDRIHKCTITFICPIPYKLGKTNTQNFTQNWSTEITSNFTNKGSVEVPALIEIEAKKPSTFLDVWFGAYPYDRDYFRIGYPLTVEETTVQERERVMWDDMSTIVGWAPVKGQVEEMQGTGELKTKDNTAIYCPNYGVEGTKGFHGGIAKKNIPGGPIQDFEMEARVHFQSKHIDQMGRVEILLLDDTSNIVTRININDLYNEAELTKAYMRIGNGGTPNSFRKLIDTSGAHPNTFNNFYGRLRIARRGKQWSVYVAKFRDGTEIDDASLVERWIDETGNPMTERKIAQVMIAICRWDRNTPVYTMQIDDLKIWKVNKVPDNTKPYIFDTGDKIVIDTERSLVTINGKNAINIKDIFSNFPKVIRGDNRIDIMPPDVNATVSYRERYR</sequence>
<feature type="domain" description="Siphovirus-type tail component RIFT-related" evidence="1">
    <location>
        <begin position="28"/>
        <end position="128"/>
    </location>
</feature>
<dbReference type="NCBIfam" id="TIGR01633">
    <property type="entry name" value="phi3626_gp14_N"/>
    <property type="match status" value="1"/>
</dbReference>
<dbReference type="AlphaFoldDB" id="A0A654AQX2"/>
<dbReference type="InterPro" id="IPR006520">
    <property type="entry name" value="Dit_BPSPP_N"/>
</dbReference>